<evidence type="ECO:0000259" key="6">
    <source>
        <dbReference type="PROSITE" id="PS50893"/>
    </source>
</evidence>
<dbReference type="Gene3D" id="3.40.50.300">
    <property type="entry name" value="P-loop containing nucleotide triphosphate hydrolases"/>
    <property type="match status" value="1"/>
</dbReference>
<evidence type="ECO:0000313" key="8">
    <source>
        <dbReference type="Proteomes" id="UP000178449"/>
    </source>
</evidence>
<dbReference type="PROSITE" id="PS00211">
    <property type="entry name" value="ABC_TRANSPORTER_1"/>
    <property type="match status" value="1"/>
</dbReference>
<evidence type="ECO:0000256" key="4">
    <source>
        <dbReference type="ARBA" id="ARBA00022741"/>
    </source>
</evidence>
<gene>
    <name evidence="7" type="ORF">A2527_04785</name>
</gene>
<dbReference type="InterPro" id="IPR003439">
    <property type="entry name" value="ABC_transporter-like_ATP-bd"/>
</dbReference>
<dbReference type="SUPFAM" id="SSF52540">
    <property type="entry name" value="P-loop containing nucleoside triphosphate hydrolases"/>
    <property type="match status" value="1"/>
</dbReference>
<evidence type="ECO:0000256" key="1">
    <source>
        <dbReference type="ARBA" id="ARBA00005417"/>
    </source>
</evidence>
<comment type="similarity">
    <text evidence="1">Belongs to the ABC transporter superfamily.</text>
</comment>
<dbReference type="STRING" id="1817772.A2527_04785"/>
<comment type="caution">
    <text evidence="7">The sequence shown here is derived from an EMBL/GenBank/DDBJ whole genome shotgun (WGS) entry which is preliminary data.</text>
</comment>
<keyword evidence="2" id="KW-0813">Transport</keyword>
<proteinExistence type="inferred from homology"/>
<dbReference type="InterPro" id="IPR050763">
    <property type="entry name" value="ABC_transporter_ATP-binding"/>
</dbReference>
<dbReference type="GO" id="GO:0016887">
    <property type="term" value="F:ATP hydrolysis activity"/>
    <property type="evidence" value="ECO:0007669"/>
    <property type="project" value="InterPro"/>
</dbReference>
<evidence type="ECO:0000256" key="3">
    <source>
        <dbReference type="ARBA" id="ARBA00022458"/>
    </source>
</evidence>
<dbReference type="EMBL" id="MFNE01000023">
    <property type="protein sequence ID" value="OGG95426.1"/>
    <property type="molecule type" value="Genomic_DNA"/>
</dbReference>
<dbReference type="SMART" id="SM00382">
    <property type="entry name" value="AAA"/>
    <property type="match status" value="1"/>
</dbReference>
<protein>
    <submittedName>
        <fullName evidence="7">ABC transporter ATP-binding protein</fullName>
    </submittedName>
</protein>
<feature type="domain" description="ABC transporter" evidence="6">
    <location>
        <begin position="5"/>
        <end position="231"/>
    </location>
</feature>
<dbReference type="PANTHER" id="PTHR42711:SF5">
    <property type="entry name" value="ABC TRANSPORTER ATP-BINDING PROTEIN NATA"/>
    <property type="match status" value="1"/>
</dbReference>
<reference evidence="7 8" key="1">
    <citation type="journal article" date="2016" name="Nat. Commun.">
        <title>Thousands of microbial genomes shed light on interconnected biogeochemical processes in an aquifer system.</title>
        <authorList>
            <person name="Anantharaman K."/>
            <person name="Brown C.T."/>
            <person name="Hug L.A."/>
            <person name="Sharon I."/>
            <person name="Castelle C.J."/>
            <person name="Probst A.J."/>
            <person name="Thomas B.C."/>
            <person name="Singh A."/>
            <person name="Wilkins M.J."/>
            <person name="Karaoz U."/>
            <person name="Brodie E.L."/>
            <person name="Williams K.H."/>
            <person name="Hubbard S.S."/>
            <person name="Banfield J.F."/>
        </authorList>
    </citation>
    <scope>NUCLEOTIDE SEQUENCE [LARGE SCALE GENOMIC DNA]</scope>
</reference>
<accession>A0A1F6GBD7</accession>
<dbReference type="PANTHER" id="PTHR42711">
    <property type="entry name" value="ABC TRANSPORTER ATP-BINDING PROTEIN"/>
    <property type="match status" value="1"/>
</dbReference>
<name>A0A1F6GBD7_9PROT</name>
<evidence type="ECO:0000256" key="2">
    <source>
        <dbReference type="ARBA" id="ARBA00022448"/>
    </source>
</evidence>
<dbReference type="InterPro" id="IPR003593">
    <property type="entry name" value="AAA+_ATPase"/>
</dbReference>
<dbReference type="AlphaFoldDB" id="A0A1F6GBD7"/>
<dbReference type="PROSITE" id="PS50893">
    <property type="entry name" value="ABC_TRANSPORTER_2"/>
    <property type="match status" value="1"/>
</dbReference>
<dbReference type="Pfam" id="PF00005">
    <property type="entry name" value="ABC_tran"/>
    <property type="match status" value="1"/>
</dbReference>
<dbReference type="GO" id="GO:0005524">
    <property type="term" value="F:ATP binding"/>
    <property type="evidence" value="ECO:0007669"/>
    <property type="project" value="UniProtKB-KW"/>
</dbReference>
<keyword evidence="4" id="KW-0547">Nucleotide-binding</keyword>
<dbReference type="Proteomes" id="UP000178449">
    <property type="component" value="Unassembled WGS sequence"/>
</dbReference>
<dbReference type="InterPro" id="IPR017871">
    <property type="entry name" value="ABC_transporter-like_CS"/>
</dbReference>
<dbReference type="CDD" id="cd03230">
    <property type="entry name" value="ABC_DR_subfamily_A"/>
    <property type="match status" value="1"/>
</dbReference>
<sequence length="310" mass="34726">MEPVIRLQGVTKQFGKLTACDGLNLEIYRGQFVGLLGPNGAGKTTLVEMIEGVQAPDQGFIYLFGTTWKDNRKGLQGRIGLSFQETRFFDKLTTFETLNLFASLYGQPAQRAKDNLELVHLGDKADTWAADLSGGQRQRLALGVALMNDPEILLLDEPTTGLDPNSRRDLWEILKKVKTRGTTLILTTHYMEEAEALCDRILFMDHGKFLADGSLTELLSGMGLTEMIHFELAQPLDKTSLPKELLGLDWHLDETGRQGHIKVESVILSLPLFLDWIEERGHVLKQLQSRRMTLDDLFVSMTGRGLIESP</sequence>
<organism evidence="7 8">
    <name type="scientific">Candidatus Lambdaproteobacteria bacterium RIFOXYD2_FULL_50_16</name>
    <dbReference type="NCBI Taxonomy" id="1817772"/>
    <lineage>
        <taxon>Bacteria</taxon>
        <taxon>Pseudomonadati</taxon>
        <taxon>Pseudomonadota</taxon>
        <taxon>Candidatus Lambdaproteobacteria</taxon>
    </lineage>
</organism>
<keyword evidence="3" id="KW-0536">Nodulation</keyword>
<keyword evidence="5 7" id="KW-0067">ATP-binding</keyword>
<evidence type="ECO:0000313" key="7">
    <source>
        <dbReference type="EMBL" id="OGG95426.1"/>
    </source>
</evidence>
<dbReference type="InterPro" id="IPR027417">
    <property type="entry name" value="P-loop_NTPase"/>
</dbReference>
<evidence type="ECO:0000256" key="5">
    <source>
        <dbReference type="ARBA" id="ARBA00022840"/>
    </source>
</evidence>